<feature type="transmembrane region" description="Helical" evidence="1">
    <location>
        <begin position="522"/>
        <end position="546"/>
    </location>
</feature>
<keyword evidence="5" id="KW-1185">Reference proteome</keyword>
<keyword evidence="1" id="KW-0472">Membrane</keyword>
<keyword evidence="1" id="KW-0812">Transmembrane</keyword>
<keyword evidence="2" id="KW-0732">Signal</keyword>
<evidence type="ECO:0000256" key="1">
    <source>
        <dbReference type="SAM" id="Phobius"/>
    </source>
</evidence>
<dbReference type="Proteomes" id="UP000030764">
    <property type="component" value="Unassembled WGS sequence"/>
</dbReference>
<gene>
    <name evidence="4" type="ORF">M513_07337</name>
</gene>
<dbReference type="GO" id="GO:0016020">
    <property type="term" value="C:membrane"/>
    <property type="evidence" value="ECO:0007669"/>
    <property type="project" value="InterPro"/>
</dbReference>
<organism evidence="4 5">
    <name type="scientific">Trichuris suis</name>
    <name type="common">pig whipworm</name>
    <dbReference type="NCBI Taxonomy" id="68888"/>
    <lineage>
        <taxon>Eukaryota</taxon>
        <taxon>Metazoa</taxon>
        <taxon>Ecdysozoa</taxon>
        <taxon>Nematoda</taxon>
        <taxon>Enoplea</taxon>
        <taxon>Dorylaimia</taxon>
        <taxon>Trichinellida</taxon>
        <taxon>Trichuridae</taxon>
        <taxon>Trichuris</taxon>
    </lineage>
</organism>
<dbReference type="Gene3D" id="2.70.170.10">
    <property type="entry name" value="Neurotransmitter-gated ion-channel ligand-binding domain"/>
    <property type="match status" value="1"/>
</dbReference>
<dbReference type="InterPro" id="IPR006202">
    <property type="entry name" value="Neur_chan_lig-bd"/>
</dbReference>
<evidence type="ECO:0000313" key="5">
    <source>
        <dbReference type="Proteomes" id="UP000030764"/>
    </source>
</evidence>
<feature type="domain" description="Neurotransmitter-gated ion-channel ligand-binding" evidence="3">
    <location>
        <begin position="184"/>
        <end position="318"/>
    </location>
</feature>
<name>A0A085M3L4_9BILA</name>
<dbReference type="SUPFAM" id="SSF63712">
    <property type="entry name" value="Nicotinic receptor ligand binding domain-like"/>
    <property type="match status" value="1"/>
</dbReference>
<dbReference type="AlphaFoldDB" id="A0A085M3L4"/>
<feature type="signal peptide" evidence="2">
    <location>
        <begin position="1"/>
        <end position="20"/>
    </location>
</feature>
<evidence type="ECO:0000259" key="3">
    <source>
        <dbReference type="Pfam" id="PF02931"/>
    </source>
</evidence>
<keyword evidence="1" id="KW-1133">Transmembrane helix</keyword>
<dbReference type="InterPro" id="IPR036734">
    <property type="entry name" value="Neur_chan_lig-bd_sf"/>
</dbReference>
<feature type="chain" id="PRO_5001795031" description="Neurotransmitter-gated ion-channel ligand-binding domain-containing protein" evidence="2">
    <location>
        <begin position="21"/>
        <end position="547"/>
    </location>
</feature>
<feature type="transmembrane region" description="Helical" evidence="1">
    <location>
        <begin position="448"/>
        <end position="467"/>
    </location>
</feature>
<protein>
    <recommendedName>
        <fullName evidence="3">Neurotransmitter-gated ion-channel ligand-binding domain-containing protein</fullName>
    </recommendedName>
</protein>
<feature type="transmembrane region" description="Helical" evidence="1">
    <location>
        <begin position="410"/>
        <end position="428"/>
    </location>
</feature>
<reference evidence="4 5" key="1">
    <citation type="journal article" date="2014" name="Nat. Genet.">
        <title>Genome and transcriptome of the porcine whipworm Trichuris suis.</title>
        <authorList>
            <person name="Jex A.R."/>
            <person name="Nejsum P."/>
            <person name="Schwarz E.M."/>
            <person name="Hu L."/>
            <person name="Young N.D."/>
            <person name="Hall R.S."/>
            <person name="Korhonen P.K."/>
            <person name="Liao S."/>
            <person name="Thamsborg S."/>
            <person name="Xia J."/>
            <person name="Xu P."/>
            <person name="Wang S."/>
            <person name="Scheerlinck J.P."/>
            <person name="Hofmann A."/>
            <person name="Sternberg P.W."/>
            <person name="Wang J."/>
            <person name="Gasser R.B."/>
        </authorList>
    </citation>
    <scope>NUCLEOTIDE SEQUENCE [LARGE SCALE GENOMIC DNA]</scope>
    <source>
        <strain evidence="4">DCEP-RM93M</strain>
    </source>
</reference>
<evidence type="ECO:0000313" key="4">
    <source>
        <dbReference type="EMBL" id="KFD51810.1"/>
    </source>
</evidence>
<evidence type="ECO:0000256" key="2">
    <source>
        <dbReference type="SAM" id="SignalP"/>
    </source>
</evidence>
<dbReference type="EMBL" id="KL363235">
    <property type="protein sequence ID" value="KFD51810.1"/>
    <property type="molecule type" value="Genomic_DNA"/>
</dbReference>
<dbReference type="Pfam" id="PF02931">
    <property type="entry name" value="Neur_chan_LBD"/>
    <property type="match status" value="1"/>
</dbReference>
<dbReference type="GO" id="GO:0005230">
    <property type="term" value="F:extracellular ligand-gated monoatomic ion channel activity"/>
    <property type="evidence" value="ECO:0007669"/>
    <property type="project" value="InterPro"/>
</dbReference>
<proteinExistence type="predicted"/>
<accession>A0A085M3L4</accession>
<sequence length="547" mass="61592">MYRCCLASCLMKAFCAAAAAAVNSALPFAPEASASCLSLLPLHLGRSHYCYVPPLHILEEYIRLPNDTTFQVFRNRLRLGSTTPPIALRLTSANMELPPRSTVSIFFFATLTFAGQEFASHTELPFLSNLFHAYEQVCEPLKKLNYTAKASPQSYIFCLPLIIGMVTENNAWMTDLYKGTLAMELPPSASNGKTSIYMSSAGVEQFSISEASTATSDLEVAFSLSWMDSRLRWDMNTWPFRTFPAKLSIHHQLWGPLFMSKDKRNLFSPSAKVSYKEAVVSNNGNVSTMVSIRVPHVRCINDLHRYPYDRQSCCFDFRAEPWHKLRTIVRPNDILRNGDGNLPSAWLLESIELIPQKANGGNGELDEYIRACVTVLRNSAAISTELNLPMAVSAVIFLCAQLTGKWKTQVYMKIAALFIQLFAFQSLIANTSLNLSSKLPTVYCFYNFTVAMTVFSLMQTLILWALSRRAYNSPPPHRAVLYVNMIGRYLYGWRRVEQAKDPTAQMVLVDAGDVNGHEWENFIFTIHSILSVCMVFVYLFGVCLVYL</sequence>